<protein>
    <recommendedName>
        <fullName evidence="4">DUF4142 domain-containing protein</fullName>
    </recommendedName>
</protein>
<evidence type="ECO:0008006" key="4">
    <source>
        <dbReference type="Google" id="ProtNLM"/>
    </source>
</evidence>
<organism evidence="2 3">
    <name type="scientific">Candidatus Falkowbacteria bacterium RIFOXYC2_FULL_47_12</name>
    <dbReference type="NCBI Taxonomy" id="1798004"/>
    <lineage>
        <taxon>Bacteria</taxon>
        <taxon>Candidatus Falkowiibacteriota</taxon>
    </lineage>
</organism>
<dbReference type="EMBL" id="MFGL01000035">
    <property type="protein sequence ID" value="OGF39824.1"/>
    <property type="molecule type" value="Genomic_DNA"/>
</dbReference>
<proteinExistence type="predicted"/>
<gene>
    <name evidence="2" type="ORF">A2477_04680</name>
</gene>
<keyword evidence="1" id="KW-0732">Signal</keyword>
<sequence length="150" mass="15852">MQNKTLSLAAAAVAVVATTAIVTGAAYADNSSKFAEMHQAMQSGDFAKANSLHAELGLPDMKQMHGRGMKTGWGMGAFGDFAKDTALKAAVEAGDYSAFKTAVEARSPLSYITAGNFAEYADAYKAAESKDFGKMQTFMQKYGPARATQK</sequence>
<comment type="caution">
    <text evidence="2">The sequence shown here is derived from an EMBL/GenBank/DDBJ whole genome shotgun (WGS) entry which is preliminary data.</text>
</comment>
<evidence type="ECO:0000313" key="2">
    <source>
        <dbReference type="EMBL" id="OGF39824.1"/>
    </source>
</evidence>
<feature type="signal peptide" evidence="1">
    <location>
        <begin position="1"/>
        <end position="28"/>
    </location>
</feature>
<feature type="chain" id="PRO_5009521367" description="DUF4142 domain-containing protein" evidence="1">
    <location>
        <begin position="29"/>
        <end position="150"/>
    </location>
</feature>
<evidence type="ECO:0000313" key="3">
    <source>
        <dbReference type="Proteomes" id="UP000177939"/>
    </source>
</evidence>
<name>A0A1F5TLT3_9BACT</name>
<dbReference type="AlphaFoldDB" id="A0A1F5TLT3"/>
<dbReference type="Proteomes" id="UP000177939">
    <property type="component" value="Unassembled WGS sequence"/>
</dbReference>
<evidence type="ECO:0000256" key="1">
    <source>
        <dbReference type="SAM" id="SignalP"/>
    </source>
</evidence>
<accession>A0A1F5TLT3</accession>
<reference evidence="2 3" key="1">
    <citation type="journal article" date="2016" name="Nat. Commun.">
        <title>Thousands of microbial genomes shed light on interconnected biogeochemical processes in an aquifer system.</title>
        <authorList>
            <person name="Anantharaman K."/>
            <person name="Brown C.T."/>
            <person name="Hug L.A."/>
            <person name="Sharon I."/>
            <person name="Castelle C.J."/>
            <person name="Probst A.J."/>
            <person name="Thomas B.C."/>
            <person name="Singh A."/>
            <person name="Wilkins M.J."/>
            <person name="Karaoz U."/>
            <person name="Brodie E.L."/>
            <person name="Williams K.H."/>
            <person name="Hubbard S.S."/>
            <person name="Banfield J.F."/>
        </authorList>
    </citation>
    <scope>NUCLEOTIDE SEQUENCE [LARGE SCALE GENOMIC DNA]</scope>
</reference>